<dbReference type="Proteomes" id="UP000269198">
    <property type="component" value="Unassembled WGS sequence"/>
</dbReference>
<evidence type="ECO:0000256" key="1">
    <source>
        <dbReference type="SAM" id="MobiDB-lite"/>
    </source>
</evidence>
<feature type="compositionally biased region" description="Basic and acidic residues" evidence="1">
    <location>
        <begin position="1"/>
        <end position="21"/>
    </location>
</feature>
<dbReference type="EMBL" id="RJMB01000008">
    <property type="protein sequence ID" value="RNL85001.1"/>
    <property type="molecule type" value="Genomic_DNA"/>
</dbReference>
<reference evidence="2 3" key="1">
    <citation type="submission" date="2018-11" db="EMBL/GenBank/DDBJ databases">
        <title>The genome draft of YIM 96095.</title>
        <authorList>
            <person name="Tang S.-K."/>
            <person name="Chunyu W.-X."/>
            <person name="Feng Y.-Z."/>
        </authorList>
    </citation>
    <scope>NUCLEOTIDE SEQUENCE [LARGE SCALE GENOMIC DNA]</scope>
    <source>
        <strain evidence="2 3">YIM 96095</strain>
    </source>
</reference>
<feature type="region of interest" description="Disordered" evidence="1">
    <location>
        <begin position="1"/>
        <end position="27"/>
    </location>
</feature>
<organism evidence="2 3">
    <name type="scientific">Halostreptopolyspora alba</name>
    <dbReference type="NCBI Taxonomy" id="2487137"/>
    <lineage>
        <taxon>Bacteria</taxon>
        <taxon>Bacillati</taxon>
        <taxon>Actinomycetota</taxon>
        <taxon>Actinomycetes</taxon>
        <taxon>Streptosporangiales</taxon>
        <taxon>Nocardiopsidaceae</taxon>
        <taxon>Halostreptopolyspora</taxon>
    </lineage>
</organism>
<protein>
    <recommendedName>
        <fullName evidence="4">EcsC family protein</fullName>
    </recommendedName>
</protein>
<gene>
    <name evidence="2" type="ORF">EFW17_09940</name>
</gene>
<accession>A0A3N0EAW3</accession>
<sequence length="267" mass="27667">MPNNARRADSSRESDDTRAGEEFASTPHADVGELVGRIVDEGGNGSGLLTRLPRALTRSARAAGVKGVAGGRWLTDLFTDDIAPRIPVRDLEALRQHHDGLDGEELADTLVRNASVATAAVGAAGGALGAVQMAAPPLLLTAPAKLVAEAVVVAAIEVKLIGELHEVYRERPAGSGLQRGSGYLAAWVTKRGLERVQTGTSLTAVLGAAAKAELRNRLMRVMGRHLSTLGPYLTGAAAGGALNRAATVALARSVRADLRGTALPESR</sequence>
<keyword evidence="3" id="KW-1185">Reference proteome</keyword>
<dbReference type="AlphaFoldDB" id="A0A3N0EAW3"/>
<evidence type="ECO:0000313" key="2">
    <source>
        <dbReference type="EMBL" id="RNL85001.1"/>
    </source>
</evidence>
<evidence type="ECO:0000313" key="3">
    <source>
        <dbReference type="Proteomes" id="UP000269198"/>
    </source>
</evidence>
<name>A0A3N0EAW3_9ACTN</name>
<comment type="caution">
    <text evidence="2">The sequence shown here is derived from an EMBL/GenBank/DDBJ whole genome shotgun (WGS) entry which is preliminary data.</text>
</comment>
<dbReference type="RefSeq" id="WP_123201050.1">
    <property type="nucleotide sequence ID" value="NZ_RJMB01000008.1"/>
</dbReference>
<dbReference type="OrthoDB" id="5195644at2"/>
<proteinExistence type="predicted"/>
<evidence type="ECO:0008006" key="4">
    <source>
        <dbReference type="Google" id="ProtNLM"/>
    </source>
</evidence>